<name>A0ABY2WS27_9RHOB</name>
<evidence type="ECO:0000259" key="2">
    <source>
        <dbReference type="SMART" id="SM00470"/>
    </source>
</evidence>
<accession>A0ABY2WS27</accession>
<dbReference type="InterPro" id="IPR011111">
    <property type="entry name" value="Plasmid_RepB"/>
</dbReference>
<comment type="similarity">
    <text evidence="1">Belongs to the ParB family.</text>
</comment>
<proteinExistence type="inferred from homology"/>
<dbReference type="Pfam" id="PF07506">
    <property type="entry name" value="RepB"/>
    <property type="match status" value="1"/>
</dbReference>
<dbReference type="SUPFAM" id="SSF109709">
    <property type="entry name" value="KorB DNA-binding domain-like"/>
    <property type="match status" value="1"/>
</dbReference>
<dbReference type="PANTHER" id="PTHR33375:SF1">
    <property type="entry name" value="CHROMOSOME-PARTITIONING PROTEIN PARB-RELATED"/>
    <property type="match status" value="1"/>
</dbReference>
<dbReference type="Gene3D" id="3.90.1530.30">
    <property type="match status" value="1"/>
</dbReference>
<dbReference type="RefSeq" id="WP_138845778.1">
    <property type="nucleotide sequence ID" value="NZ_VCPD01000012.1"/>
</dbReference>
<dbReference type="InterPro" id="IPR036086">
    <property type="entry name" value="ParB/Sulfiredoxin_sf"/>
</dbReference>
<dbReference type="PANTHER" id="PTHR33375">
    <property type="entry name" value="CHROMOSOME-PARTITIONING PROTEIN PARB-RELATED"/>
    <property type="match status" value="1"/>
</dbReference>
<dbReference type="InterPro" id="IPR050336">
    <property type="entry name" value="Chromosome_partition/occlusion"/>
</dbReference>
<dbReference type="SUPFAM" id="SSF110849">
    <property type="entry name" value="ParB/Sulfiredoxin"/>
    <property type="match status" value="1"/>
</dbReference>
<protein>
    <submittedName>
        <fullName evidence="3">ParB/RepB/Spo0J family partition protein</fullName>
    </submittedName>
</protein>
<feature type="domain" description="ParB-like N-terminal" evidence="2">
    <location>
        <begin position="49"/>
        <end position="154"/>
    </location>
</feature>
<dbReference type="EMBL" id="VCPD01000012">
    <property type="protein sequence ID" value="TMV02596.1"/>
    <property type="molecule type" value="Genomic_DNA"/>
</dbReference>
<dbReference type="InterPro" id="IPR004437">
    <property type="entry name" value="ParB/RepB/Spo0J"/>
</dbReference>
<dbReference type="Pfam" id="PF02195">
    <property type="entry name" value="ParB_N"/>
    <property type="match status" value="1"/>
</dbReference>
<gene>
    <name evidence="3" type="ORF">FGK63_20425</name>
</gene>
<comment type="caution">
    <text evidence="3">The sequence shown here is derived from an EMBL/GenBank/DDBJ whole genome shotgun (WGS) entry which is preliminary data.</text>
</comment>
<dbReference type="InterPro" id="IPR037972">
    <property type="entry name" value="RepB_N"/>
</dbReference>
<evidence type="ECO:0000313" key="4">
    <source>
        <dbReference type="Proteomes" id="UP001193035"/>
    </source>
</evidence>
<dbReference type="Gene3D" id="1.10.10.2830">
    <property type="match status" value="1"/>
</dbReference>
<dbReference type="Proteomes" id="UP001193035">
    <property type="component" value="Unassembled WGS sequence"/>
</dbReference>
<dbReference type="CDD" id="cd16405">
    <property type="entry name" value="RepB_like_N"/>
    <property type="match status" value="1"/>
</dbReference>
<dbReference type="NCBIfam" id="TIGR00180">
    <property type="entry name" value="parB_part"/>
    <property type="match status" value="1"/>
</dbReference>
<dbReference type="InterPro" id="IPR003115">
    <property type="entry name" value="ParB_N"/>
</dbReference>
<evidence type="ECO:0000256" key="1">
    <source>
        <dbReference type="ARBA" id="ARBA00006295"/>
    </source>
</evidence>
<organism evidence="3 4">
    <name type="scientific">Ruegeria sediminis</name>
    <dbReference type="NCBI Taxonomy" id="2583820"/>
    <lineage>
        <taxon>Bacteria</taxon>
        <taxon>Pseudomonadati</taxon>
        <taxon>Pseudomonadota</taxon>
        <taxon>Alphaproteobacteria</taxon>
        <taxon>Rhodobacterales</taxon>
        <taxon>Roseobacteraceae</taxon>
        <taxon>Ruegeria</taxon>
    </lineage>
</organism>
<evidence type="ECO:0000313" key="3">
    <source>
        <dbReference type="EMBL" id="TMV02596.1"/>
    </source>
</evidence>
<reference evidence="3 4" key="1">
    <citation type="submission" date="2019-05" db="EMBL/GenBank/DDBJ databases">
        <title>Ruegeria sp. nov., isolated from tidal flat.</title>
        <authorList>
            <person name="Kim W."/>
        </authorList>
    </citation>
    <scope>NUCLEOTIDE SEQUENCE [LARGE SCALE GENOMIC DNA]</scope>
    <source>
        <strain evidence="3 4">CAU 1488</strain>
    </source>
</reference>
<keyword evidence="4" id="KW-1185">Reference proteome</keyword>
<sequence length="327" mass="35520">MADIRNKIGMAAAIEAGVSGQSVSPPASHAKQSRISDRNRNAIAAQGIQEIDPNLILPWGPQDRLGVELTTVNNGGQGQAFDETVVELAASIKAAGGQQVPVLLRPSQDVPGHYEVIYGRRRILACRYLNQNVKALIRKMDDHEALQAKGLENASRINLSFYERARFAKEILKQGYSKAETYTALSISKNALSQFERVTNTIPDDLGDRIGPAPESGRPKWTALAVAIQEGVLTVKQAHTRLGELKPDVSSDKKLSHLLSSLRTEPDVMEPVKGVTIKTTAGGLSMKVSSKDDPEFANWLKSNISQVIQESRERFEKESAADEAGGS</sequence>
<dbReference type="SMART" id="SM00470">
    <property type="entry name" value="ParB"/>
    <property type="match status" value="1"/>
</dbReference>